<evidence type="ECO:0000256" key="5">
    <source>
        <dbReference type="ARBA" id="ARBA00022989"/>
    </source>
</evidence>
<dbReference type="AlphaFoldDB" id="A0A2I2KJZ6"/>
<dbReference type="RefSeq" id="WP_243407136.1">
    <property type="nucleotide sequence ID" value="NZ_FZMO01000024.1"/>
</dbReference>
<dbReference type="GO" id="GO:0016758">
    <property type="term" value="F:hexosyltransferase activity"/>
    <property type="evidence" value="ECO:0007669"/>
    <property type="project" value="InterPro"/>
</dbReference>
<comment type="subcellular location">
    <subcellularLocation>
        <location evidence="1">Cell membrane</location>
        <topology evidence="1">Multi-pass membrane protein</topology>
    </subcellularLocation>
</comment>
<reference evidence="10 11" key="1">
    <citation type="submission" date="2017-06" db="EMBL/GenBank/DDBJ databases">
        <authorList>
            <person name="Kim H.J."/>
            <person name="Triplett B.A."/>
        </authorList>
    </citation>
    <scope>NUCLEOTIDE SEQUENCE [LARGE SCALE GENOMIC DNA]</scope>
    <source>
        <strain evidence="10">FRACA_ARgP5</strain>
    </source>
</reference>
<feature type="transmembrane region" description="Helical" evidence="9">
    <location>
        <begin position="506"/>
        <end position="528"/>
    </location>
</feature>
<feature type="region of interest" description="Disordered" evidence="8">
    <location>
        <begin position="1"/>
        <end position="77"/>
    </location>
</feature>
<keyword evidence="2" id="KW-1003">Cell membrane</keyword>
<feature type="transmembrane region" description="Helical" evidence="9">
    <location>
        <begin position="311"/>
        <end position="331"/>
    </location>
</feature>
<dbReference type="Proteomes" id="UP000234331">
    <property type="component" value="Unassembled WGS sequence"/>
</dbReference>
<gene>
    <name evidence="10" type="ORF">FRACA_120053</name>
</gene>
<comment type="similarity">
    <text evidence="7">Belongs to the glycosyltransferase 87 family.</text>
</comment>
<evidence type="ECO:0000256" key="8">
    <source>
        <dbReference type="SAM" id="MobiDB-lite"/>
    </source>
</evidence>
<evidence type="ECO:0000256" key="2">
    <source>
        <dbReference type="ARBA" id="ARBA00022475"/>
    </source>
</evidence>
<keyword evidence="4 9" id="KW-0812">Transmembrane</keyword>
<evidence type="ECO:0000313" key="10">
    <source>
        <dbReference type="EMBL" id="SNQ45991.1"/>
    </source>
</evidence>
<evidence type="ECO:0000256" key="7">
    <source>
        <dbReference type="ARBA" id="ARBA00024033"/>
    </source>
</evidence>
<feature type="transmembrane region" description="Helical" evidence="9">
    <location>
        <begin position="254"/>
        <end position="275"/>
    </location>
</feature>
<feature type="transmembrane region" description="Helical" evidence="9">
    <location>
        <begin position="474"/>
        <end position="494"/>
    </location>
</feature>
<feature type="transmembrane region" description="Helical" evidence="9">
    <location>
        <begin position="228"/>
        <end position="248"/>
    </location>
</feature>
<feature type="transmembrane region" description="Helical" evidence="9">
    <location>
        <begin position="440"/>
        <end position="462"/>
    </location>
</feature>
<keyword evidence="3" id="KW-0808">Transferase</keyword>
<keyword evidence="5 9" id="KW-1133">Transmembrane helix</keyword>
<dbReference type="InterPro" id="IPR018584">
    <property type="entry name" value="GT87"/>
</dbReference>
<organism evidence="10 11">
    <name type="scientific">Frankia canadensis</name>
    <dbReference type="NCBI Taxonomy" id="1836972"/>
    <lineage>
        <taxon>Bacteria</taxon>
        <taxon>Bacillati</taxon>
        <taxon>Actinomycetota</taxon>
        <taxon>Actinomycetes</taxon>
        <taxon>Frankiales</taxon>
        <taxon>Frankiaceae</taxon>
        <taxon>Frankia</taxon>
    </lineage>
</organism>
<keyword evidence="6 9" id="KW-0472">Membrane</keyword>
<evidence type="ECO:0000313" key="11">
    <source>
        <dbReference type="Proteomes" id="UP000234331"/>
    </source>
</evidence>
<evidence type="ECO:0000256" key="3">
    <source>
        <dbReference type="ARBA" id="ARBA00022679"/>
    </source>
</evidence>
<evidence type="ECO:0000256" key="6">
    <source>
        <dbReference type="ARBA" id="ARBA00023136"/>
    </source>
</evidence>
<dbReference type="Pfam" id="PF09594">
    <property type="entry name" value="GT87"/>
    <property type="match status" value="1"/>
</dbReference>
<evidence type="ECO:0000256" key="1">
    <source>
        <dbReference type="ARBA" id="ARBA00004651"/>
    </source>
</evidence>
<feature type="transmembrane region" description="Helical" evidence="9">
    <location>
        <begin position="162"/>
        <end position="179"/>
    </location>
</feature>
<feature type="transmembrane region" description="Helical" evidence="9">
    <location>
        <begin position="185"/>
        <end position="216"/>
    </location>
</feature>
<protein>
    <recommendedName>
        <fullName evidence="12">DUF2029 domain-containing protein</fullName>
    </recommendedName>
</protein>
<accession>A0A2I2KJZ6</accession>
<feature type="transmembrane region" description="Helical" evidence="9">
    <location>
        <begin position="343"/>
        <end position="370"/>
    </location>
</feature>
<dbReference type="GO" id="GO:0005886">
    <property type="term" value="C:plasma membrane"/>
    <property type="evidence" value="ECO:0007669"/>
    <property type="project" value="UniProtKB-SubCell"/>
</dbReference>
<evidence type="ECO:0000256" key="4">
    <source>
        <dbReference type="ARBA" id="ARBA00022692"/>
    </source>
</evidence>
<feature type="region of interest" description="Disordered" evidence="8">
    <location>
        <begin position="550"/>
        <end position="575"/>
    </location>
</feature>
<evidence type="ECO:0008006" key="12">
    <source>
        <dbReference type="Google" id="ProtNLM"/>
    </source>
</evidence>
<keyword evidence="11" id="KW-1185">Reference proteome</keyword>
<feature type="compositionally biased region" description="Low complexity" evidence="8">
    <location>
        <begin position="379"/>
        <end position="392"/>
    </location>
</feature>
<feature type="compositionally biased region" description="Low complexity" evidence="8">
    <location>
        <begin position="51"/>
        <end position="62"/>
    </location>
</feature>
<feature type="transmembrane region" description="Helical" evidence="9">
    <location>
        <begin position="82"/>
        <end position="101"/>
    </location>
</feature>
<proteinExistence type="inferred from homology"/>
<dbReference type="EMBL" id="FZMO01000024">
    <property type="protein sequence ID" value="SNQ45991.1"/>
    <property type="molecule type" value="Genomic_DNA"/>
</dbReference>
<name>A0A2I2KJZ6_9ACTN</name>
<evidence type="ECO:0000256" key="9">
    <source>
        <dbReference type="SAM" id="Phobius"/>
    </source>
</evidence>
<sequence>MQATPSARDPRDPHDAGGTAGAADRRDPRPDPPAVVTGSGGDGWAALPERVVGPVTPSGPGPARRRRRWPERRAPIGPPGRSLAAAVGLTGLVALAWFGMISRIGHFDVDVFLRAGAAVRAGQDPYPTPGTAAVHSGFAFVYPYLTALPFAPLSGLRHADDVFVALSVLAVLAGARLAGARDWRVFALVIAASTTIIGLQMGTLNALLFAGLTLAWRRRDRPATCGTVLALLVYSKVFLLPLLLWPVLARRWRAAAVAGVVLAVLLGAGELLSPLGTRGYLDLLGQLGRAESVAGVSLTGLLANVGLPMGVAAGLARAAAVAVLAGCGWALRRRGHDERLAYTGGVVAAVLASPIVWCHYLLLLVAPLLALSRPSGPGRPVGVADADAVADPDGVRGPRRRRRGRPVGANRPEGPVSPVPIATFAAASWFLVTPHRSSGAALAVTALILAPLVVSCLVSGGAPGPFGDRRRPMVPRVTLVASTTAGIGLVVAVGDGLAELAAVHTPGAHVVGAYAAVVGILALLAWAVRTTAVSWSPVGVVALDGPITPATGREADGGPANTEDSGAARRGTGGS</sequence>
<feature type="region of interest" description="Disordered" evidence="8">
    <location>
        <begin position="379"/>
        <end position="414"/>
    </location>
</feature>